<dbReference type="InterPro" id="IPR011051">
    <property type="entry name" value="RmlC_Cupin_sf"/>
</dbReference>
<dbReference type="STRING" id="338969.Rfer_1252"/>
<proteinExistence type="predicted"/>
<name>Q21Z17_ALBFT</name>
<keyword evidence="2" id="KW-1185">Reference proteome</keyword>
<evidence type="ECO:0000313" key="2">
    <source>
        <dbReference type="Proteomes" id="UP000008332"/>
    </source>
</evidence>
<sequence>MIDGVLLTPLKRVYHPSGDILHAMKASSPGFHGFGEAYFSLIKKDFIKGWKRHNRLTLNLIVPVGSIRFVICDDRYKENNTPEFLDVIIDKDNYVRLTIPPGVWVCFKGLEETNLLMNIIAEEHDMAESDNIPLEAINFSF</sequence>
<dbReference type="AlphaFoldDB" id="Q21Z17"/>
<dbReference type="HOGENOM" id="CLU_090940_3_0_4"/>
<dbReference type="OrthoDB" id="9800680at2"/>
<evidence type="ECO:0008006" key="3">
    <source>
        <dbReference type="Google" id="ProtNLM"/>
    </source>
</evidence>
<dbReference type="EMBL" id="CP000267">
    <property type="protein sequence ID" value="ABD68986.1"/>
    <property type="molecule type" value="Genomic_DNA"/>
</dbReference>
<evidence type="ECO:0000313" key="1">
    <source>
        <dbReference type="EMBL" id="ABD68986.1"/>
    </source>
</evidence>
<dbReference type="Gene3D" id="2.60.120.10">
    <property type="entry name" value="Jelly Rolls"/>
    <property type="match status" value="1"/>
</dbReference>
<dbReference type="KEGG" id="rfr:Rfer_1252"/>
<gene>
    <name evidence="1" type="ordered locus">Rfer_1252</name>
</gene>
<dbReference type="eggNOG" id="COG1898">
    <property type="taxonomic scope" value="Bacteria"/>
</dbReference>
<protein>
    <recommendedName>
        <fullName evidence="3">dTDP-4-dehydrorhamnose 3,5-epimerase</fullName>
    </recommendedName>
</protein>
<organism evidence="1 2">
    <name type="scientific">Albidiferax ferrireducens (strain ATCC BAA-621 / DSM 15236 / T118)</name>
    <name type="common">Rhodoferax ferrireducens</name>
    <dbReference type="NCBI Taxonomy" id="338969"/>
    <lineage>
        <taxon>Bacteria</taxon>
        <taxon>Pseudomonadati</taxon>
        <taxon>Pseudomonadota</taxon>
        <taxon>Betaproteobacteria</taxon>
        <taxon>Burkholderiales</taxon>
        <taxon>Comamonadaceae</taxon>
        <taxon>Rhodoferax</taxon>
    </lineage>
</organism>
<dbReference type="InterPro" id="IPR014710">
    <property type="entry name" value="RmlC-like_jellyroll"/>
</dbReference>
<dbReference type="SUPFAM" id="SSF51182">
    <property type="entry name" value="RmlC-like cupins"/>
    <property type="match status" value="1"/>
</dbReference>
<accession>Q21Z17</accession>
<dbReference type="RefSeq" id="WP_011463554.1">
    <property type="nucleotide sequence ID" value="NC_007908.1"/>
</dbReference>
<dbReference type="Proteomes" id="UP000008332">
    <property type="component" value="Chromosome"/>
</dbReference>
<reference evidence="2" key="1">
    <citation type="submission" date="2006-02" db="EMBL/GenBank/DDBJ databases">
        <title>Complete sequence of chromosome of Rhodoferax ferrireducens DSM 15236.</title>
        <authorList>
            <person name="Copeland A."/>
            <person name="Lucas S."/>
            <person name="Lapidus A."/>
            <person name="Barry K."/>
            <person name="Detter J.C."/>
            <person name="Glavina del Rio T."/>
            <person name="Hammon N."/>
            <person name="Israni S."/>
            <person name="Pitluck S."/>
            <person name="Brettin T."/>
            <person name="Bruce D."/>
            <person name="Han C."/>
            <person name="Tapia R."/>
            <person name="Gilna P."/>
            <person name="Kiss H."/>
            <person name="Schmutz J."/>
            <person name="Larimer F."/>
            <person name="Land M."/>
            <person name="Kyrpides N."/>
            <person name="Ivanova N."/>
            <person name="Richardson P."/>
        </authorList>
    </citation>
    <scope>NUCLEOTIDE SEQUENCE [LARGE SCALE GENOMIC DNA]</scope>
    <source>
        <strain evidence="2">ATCC BAA-621 / DSM 15236 / T118</strain>
    </source>
</reference>